<dbReference type="Proteomes" id="UP000747542">
    <property type="component" value="Unassembled WGS sequence"/>
</dbReference>
<feature type="compositionally biased region" description="Polar residues" evidence="1">
    <location>
        <begin position="83"/>
        <end position="92"/>
    </location>
</feature>
<reference evidence="2" key="1">
    <citation type="journal article" date="2021" name="Sci. Adv.">
        <title>The American lobster genome reveals insights on longevity, neural, and immune adaptations.</title>
        <authorList>
            <person name="Polinski J.M."/>
            <person name="Zimin A.V."/>
            <person name="Clark K.F."/>
            <person name="Kohn A.B."/>
            <person name="Sadowski N."/>
            <person name="Timp W."/>
            <person name="Ptitsyn A."/>
            <person name="Khanna P."/>
            <person name="Romanova D.Y."/>
            <person name="Williams P."/>
            <person name="Greenwood S.J."/>
            <person name="Moroz L.L."/>
            <person name="Walt D.R."/>
            <person name="Bodnar A.G."/>
        </authorList>
    </citation>
    <scope>NUCLEOTIDE SEQUENCE</scope>
    <source>
        <strain evidence="2">GMGI-L3</strain>
    </source>
</reference>
<evidence type="ECO:0000313" key="3">
    <source>
        <dbReference type="Proteomes" id="UP000747542"/>
    </source>
</evidence>
<dbReference type="AlphaFoldDB" id="A0A8J5NEQ2"/>
<keyword evidence="3" id="KW-1185">Reference proteome</keyword>
<accession>A0A8J5NEQ2</accession>
<gene>
    <name evidence="2" type="ORF">Hamer_G003944</name>
</gene>
<dbReference type="EMBL" id="JAHLQT010000697">
    <property type="protein sequence ID" value="KAG7178159.1"/>
    <property type="molecule type" value="Genomic_DNA"/>
</dbReference>
<protein>
    <submittedName>
        <fullName evidence="2">Uncharacterized protein</fullName>
    </submittedName>
</protein>
<name>A0A8J5NEQ2_HOMAM</name>
<comment type="caution">
    <text evidence="2">The sequence shown here is derived from an EMBL/GenBank/DDBJ whole genome shotgun (WGS) entry which is preliminary data.</text>
</comment>
<evidence type="ECO:0000313" key="2">
    <source>
        <dbReference type="EMBL" id="KAG7178159.1"/>
    </source>
</evidence>
<feature type="region of interest" description="Disordered" evidence="1">
    <location>
        <begin position="62"/>
        <end position="112"/>
    </location>
</feature>
<proteinExistence type="predicted"/>
<evidence type="ECO:0000256" key="1">
    <source>
        <dbReference type="SAM" id="MobiDB-lite"/>
    </source>
</evidence>
<organism evidence="2 3">
    <name type="scientific">Homarus americanus</name>
    <name type="common">American lobster</name>
    <dbReference type="NCBI Taxonomy" id="6706"/>
    <lineage>
        <taxon>Eukaryota</taxon>
        <taxon>Metazoa</taxon>
        <taxon>Ecdysozoa</taxon>
        <taxon>Arthropoda</taxon>
        <taxon>Crustacea</taxon>
        <taxon>Multicrustacea</taxon>
        <taxon>Malacostraca</taxon>
        <taxon>Eumalacostraca</taxon>
        <taxon>Eucarida</taxon>
        <taxon>Decapoda</taxon>
        <taxon>Pleocyemata</taxon>
        <taxon>Astacidea</taxon>
        <taxon>Nephropoidea</taxon>
        <taxon>Nephropidae</taxon>
        <taxon>Homarus</taxon>
    </lineage>
</organism>
<sequence length="156" mass="17180">MGTYTPPLRRKDSIGLLFSDFPAIQLSGEIESARADVKEGEESVKVRQVPATTRYGVEREVAPAQNQDAVDPDYTTHPDGSENAVQETSSTCEAEVHTERTNADQPKGKLSYGNMEYDKAVDDMEPINMTGTECEVASGENTDRMEDCKGCLYYVT</sequence>